<dbReference type="EMBL" id="AP022360">
    <property type="protein sequence ID" value="BBU78812.1"/>
    <property type="molecule type" value="Genomic_DNA"/>
</dbReference>
<dbReference type="Gene3D" id="3.40.190.10">
    <property type="entry name" value="Periplasmic binding protein-like II"/>
    <property type="match status" value="2"/>
</dbReference>
<organism evidence="1 2">
    <name type="scientific">Escherichia coli</name>
    <dbReference type="NCBI Taxonomy" id="562"/>
    <lineage>
        <taxon>Bacteria</taxon>
        <taxon>Pseudomonadati</taxon>
        <taxon>Pseudomonadota</taxon>
        <taxon>Gammaproteobacteria</taxon>
        <taxon>Enterobacterales</taxon>
        <taxon>Enterobacteriaceae</taxon>
        <taxon>Escherichia</taxon>
    </lineage>
</organism>
<dbReference type="GO" id="GO:0030288">
    <property type="term" value="C:outer membrane-bounded periplasmic space"/>
    <property type="evidence" value="ECO:0007669"/>
    <property type="project" value="UniProtKB-ARBA"/>
</dbReference>
<evidence type="ECO:0000313" key="1">
    <source>
        <dbReference type="EMBL" id="BBU78812.1"/>
    </source>
</evidence>
<dbReference type="Proteomes" id="UP000467488">
    <property type="component" value="Chromosome"/>
</dbReference>
<reference evidence="1 2" key="1">
    <citation type="submission" date="2020-01" db="EMBL/GenBank/DDBJ databases">
        <title>Dynamics of blaIMP-6 dissemination in carbapenem resistant Enterobacteriacea isolated from regional surveillance in Osaka, Japan.</title>
        <authorList>
            <person name="Abe R."/>
            <person name="Akeda Y."/>
            <person name="Sugawara Y."/>
            <person name="Yamamoto N."/>
            <person name="Tomono K."/>
            <person name="Takeuchi D."/>
            <person name="Kawahara R."/>
            <person name="Hamada S."/>
        </authorList>
    </citation>
    <scope>NUCLEOTIDE SEQUENCE [LARGE SCALE GENOMIC DNA]</scope>
    <source>
        <strain evidence="1 2">E300</strain>
    </source>
</reference>
<gene>
    <name evidence="1" type="ORF">EIMP300_02120</name>
</gene>
<accession>A0A8S0FCF3</accession>
<dbReference type="SUPFAM" id="SSF53850">
    <property type="entry name" value="Periplasmic binding protein-like II"/>
    <property type="match status" value="1"/>
</dbReference>
<protein>
    <recommendedName>
        <fullName evidence="3">Glycerol-3-phosphate-binding protein</fullName>
    </recommendedName>
</protein>
<proteinExistence type="predicted"/>
<evidence type="ECO:0008006" key="3">
    <source>
        <dbReference type="Google" id="ProtNLM"/>
    </source>
</evidence>
<sequence>MPSGVLNSKQISAAFFSGKLGMAMLSTGALGFMRENSKDFELGVAMLPAKEQRAVPIGGASLVSFKGISEAQKKAAYRFLTYLVSPEVNGAWSRFTGYFSPRKASYDTPEMKAYLQQDPRAAIALEQLKYAHPWYSTWETVAVRKAMENQLAAVVLPAGGANDAKVRPEAAVQAAQKEADALMKPYVDKTALSEVK</sequence>
<name>A0A8S0FCF3_ECOLX</name>
<dbReference type="Pfam" id="PF13416">
    <property type="entry name" value="SBP_bac_8"/>
    <property type="match status" value="1"/>
</dbReference>
<dbReference type="InterPro" id="IPR006059">
    <property type="entry name" value="SBP"/>
</dbReference>
<evidence type="ECO:0000313" key="2">
    <source>
        <dbReference type="Proteomes" id="UP000467488"/>
    </source>
</evidence>
<dbReference type="AlphaFoldDB" id="A0A8S0FCF3"/>